<evidence type="ECO:0000313" key="1">
    <source>
        <dbReference type="Proteomes" id="UP000515158"/>
    </source>
</evidence>
<proteinExistence type="predicted"/>
<dbReference type="GeneID" id="117647733"/>
<dbReference type="InParanoid" id="A0A6P8Z6E9"/>
<protein>
    <submittedName>
        <fullName evidence="2">Uncharacterized protein LOC117647733</fullName>
    </submittedName>
</protein>
<dbReference type="KEGG" id="tpal:117647733"/>
<sequence length="333" mass="38285">MMHVLKHCIPKYFTVDFLNHRIEFFKFGPCDSNKIPLLSADFAKREKLKMSGSETYLFVKLFGILVGDKIDHDDEYWKLYLKLRELLDVCLSKSLSFSQGVSLRVLVDEFNSMYIQVTGDTLKPKMHFLCHYGSTFEKSGPVSLTSTKRYESKHRALLIPAHATESRRDICKTVAIQHQLNMSFWLKSRPSILQITEFGPISEVYADDFENTEFVKSLPDSIHLSPTSSCASSSWVEFKGTKFKPGMILLLKIDESGGPIFGKLEDILLDGDLPVFVFSYMLCLGFDEHVHAYVVQCTDRWSSISPHDLYDPLPLNLYTSTWNQKYVILRYIL</sequence>
<keyword evidence="1" id="KW-1185">Reference proteome</keyword>
<name>A0A6P8Z6E9_THRPL</name>
<dbReference type="AlphaFoldDB" id="A0A6P8Z6E9"/>
<evidence type="ECO:0000313" key="2">
    <source>
        <dbReference type="RefSeq" id="XP_034245521.1"/>
    </source>
</evidence>
<dbReference type="Proteomes" id="UP000515158">
    <property type="component" value="Unplaced"/>
</dbReference>
<organism evidence="2">
    <name type="scientific">Thrips palmi</name>
    <name type="common">Melon thrips</name>
    <dbReference type="NCBI Taxonomy" id="161013"/>
    <lineage>
        <taxon>Eukaryota</taxon>
        <taxon>Metazoa</taxon>
        <taxon>Ecdysozoa</taxon>
        <taxon>Arthropoda</taxon>
        <taxon>Hexapoda</taxon>
        <taxon>Insecta</taxon>
        <taxon>Pterygota</taxon>
        <taxon>Neoptera</taxon>
        <taxon>Paraneoptera</taxon>
        <taxon>Thysanoptera</taxon>
        <taxon>Terebrantia</taxon>
        <taxon>Thripoidea</taxon>
        <taxon>Thripidae</taxon>
        <taxon>Thrips</taxon>
    </lineage>
</organism>
<reference evidence="2" key="1">
    <citation type="submission" date="2025-08" db="UniProtKB">
        <authorList>
            <consortium name="RefSeq"/>
        </authorList>
    </citation>
    <scope>IDENTIFICATION</scope>
    <source>
        <tissue evidence="2">Total insect</tissue>
    </source>
</reference>
<accession>A0A6P8Z6E9</accession>
<dbReference type="OrthoDB" id="9995573at2759"/>
<gene>
    <name evidence="2" type="primary">LOC117647733</name>
</gene>
<dbReference type="RefSeq" id="XP_034245521.1">
    <property type="nucleotide sequence ID" value="XM_034389630.1"/>
</dbReference>